<evidence type="ECO:0000259" key="6">
    <source>
        <dbReference type="Pfam" id="PF12637"/>
    </source>
</evidence>
<evidence type="ECO:0000256" key="3">
    <source>
        <dbReference type="ARBA" id="ARBA00022634"/>
    </source>
</evidence>
<organism evidence="7 8">
    <name type="scientific">Enorma phocaeensis</name>
    <dbReference type="NCBI Taxonomy" id="1871019"/>
    <lineage>
        <taxon>Bacteria</taxon>
        <taxon>Bacillati</taxon>
        <taxon>Actinomycetota</taxon>
        <taxon>Coriobacteriia</taxon>
        <taxon>Coriobacteriales</taxon>
        <taxon>Coriobacteriaceae</taxon>
        <taxon>Enorma</taxon>
    </lineage>
</organism>
<comment type="similarity">
    <text evidence="1">Belongs to the ribonucleoside diphosphate reductase class-2 family.</text>
</comment>
<dbReference type="EC" id="1.17.4.1" evidence="2"/>
<evidence type="ECO:0000256" key="4">
    <source>
        <dbReference type="ARBA" id="ARBA00022741"/>
    </source>
</evidence>
<dbReference type="GO" id="GO:0000166">
    <property type="term" value="F:nucleotide binding"/>
    <property type="evidence" value="ECO:0007669"/>
    <property type="project" value="UniProtKB-KW"/>
</dbReference>
<dbReference type="Pfam" id="PF12637">
    <property type="entry name" value="TSCPD"/>
    <property type="match status" value="1"/>
</dbReference>
<dbReference type="AlphaFoldDB" id="A0A921LSG6"/>
<proteinExistence type="inferred from homology"/>
<protein>
    <recommendedName>
        <fullName evidence="2">ribonucleoside-diphosphate reductase</fullName>
        <ecNumber evidence="2">1.17.4.1</ecNumber>
    </recommendedName>
</protein>
<dbReference type="GO" id="GO:0004748">
    <property type="term" value="F:ribonucleoside-diphosphate reductase activity, thioredoxin disulfide as acceptor"/>
    <property type="evidence" value="ECO:0007669"/>
    <property type="project" value="UniProtKB-EC"/>
</dbReference>
<comment type="caution">
    <text evidence="7">The sequence shown here is derived from an EMBL/GenBank/DDBJ whole genome shotgun (WGS) entry which is preliminary data.</text>
</comment>
<feature type="domain" description="TSCPD" evidence="6">
    <location>
        <begin position="5"/>
        <end position="82"/>
    </location>
</feature>
<gene>
    <name evidence="7" type="ORF">K8V70_00105</name>
</gene>
<keyword evidence="3" id="KW-0237">DNA synthesis</keyword>
<evidence type="ECO:0000313" key="7">
    <source>
        <dbReference type="EMBL" id="HJG36259.1"/>
    </source>
</evidence>
<name>A0A921LSG6_9ACTN</name>
<evidence type="ECO:0000256" key="2">
    <source>
        <dbReference type="ARBA" id="ARBA00012274"/>
    </source>
</evidence>
<reference evidence="7" key="2">
    <citation type="submission" date="2021-09" db="EMBL/GenBank/DDBJ databases">
        <authorList>
            <person name="Gilroy R."/>
        </authorList>
    </citation>
    <scope>NUCLEOTIDE SEQUENCE</scope>
    <source>
        <strain evidence="7">ChiHjej13B12-9602</strain>
    </source>
</reference>
<dbReference type="InterPro" id="IPR023806">
    <property type="entry name" value="CHP03905"/>
</dbReference>
<evidence type="ECO:0000256" key="5">
    <source>
        <dbReference type="ARBA" id="ARBA00047754"/>
    </source>
</evidence>
<accession>A0A921LSG6</accession>
<evidence type="ECO:0000256" key="1">
    <source>
        <dbReference type="ARBA" id="ARBA00007405"/>
    </source>
</evidence>
<reference evidence="7" key="1">
    <citation type="journal article" date="2021" name="PeerJ">
        <title>Extensive microbial diversity within the chicken gut microbiome revealed by metagenomics and culture.</title>
        <authorList>
            <person name="Gilroy R."/>
            <person name="Ravi A."/>
            <person name="Getino M."/>
            <person name="Pursley I."/>
            <person name="Horton D.L."/>
            <person name="Alikhan N.F."/>
            <person name="Baker D."/>
            <person name="Gharbi K."/>
            <person name="Hall N."/>
            <person name="Watson M."/>
            <person name="Adriaenssens E.M."/>
            <person name="Foster-Nyarko E."/>
            <person name="Jarju S."/>
            <person name="Secka A."/>
            <person name="Antonio M."/>
            <person name="Oren A."/>
            <person name="Chaudhuri R.R."/>
            <person name="La Ragione R."/>
            <person name="Hildebrand F."/>
            <person name="Pallen M.J."/>
        </authorList>
    </citation>
    <scope>NUCLEOTIDE SEQUENCE</scope>
    <source>
        <strain evidence="7">ChiHjej13B12-9602</strain>
    </source>
</reference>
<sequence length="88" mass="9379">MVEIDFTPRGVCSKRIHVALDDSGETVEQVSFTGGCNGNLKAISKLVAGKPVDEIRDILRGNTCGPRRTSCADQLCCALDAAQEQARA</sequence>
<comment type="catalytic activity">
    <reaction evidence="5">
        <text>a 2'-deoxyribonucleoside 5'-diphosphate + [thioredoxin]-disulfide + H2O = a ribonucleoside 5'-diphosphate + [thioredoxin]-dithiol</text>
        <dbReference type="Rhea" id="RHEA:23252"/>
        <dbReference type="Rhea" id="RHEA-COMP:10698"/>
        <dbReference type="Rhea" id="RHEA-COMP:10700"/>
        <dbReference type="ChEBI" id="CHEBI:15377"/>
        <dbReference type="ChEBI" id="CHEBI:29950"/>
        <dbReference type="ChEBI" id="CHEBI:50058"/>
        <dbReference type="ChEBI" id="CHEBI:57930"/>
        <dbReference type="ChEBI" id="CHEBI:73316"/>
        <dbReference type="EC" id="1.17.4.1"/>
    </reaction>
</comment>
<dbReference type="Proteomes" id="UP000753256">
    <property type="component" value="Unassembled WGS sequence"/>
</dbReference>
<dbReference type="InterPro" id="IPR024434">
    <property type="entry name" value="TSCPD_dom"/>
</dbReference>
<keyword evidence="4" id="KW-0547">Nucleotide-binding</keyword>
<dbReference type="EMBL" id="DYUZ01000002">
    <property type="protein sequence ID" value="HJG36259.1"/>
    <property type="molecule type" value="Genomic_DNA"/>
</dbReference>
<dbReference type="RefSeq" id="WP_273188343.1">
    <property type="nucleotide sequence ID" value="NZ_DYUZ01000002.1"/>
</dbReference>
<dbReference type="NCBIfam" id="TIGR03905">
    <property type="entry name" value="TIGR03905_4_Cys"/>
    <property type="match status" value="1"/>
</dbReference>
<dbReference type="GO" id="GO:0071897">
    <property type="term" value="P:DNA biosynthetic process"/>
    <property type="evidence" value="ECO:0007669"/>
    <property type="project" value="UniProtKB-KW"/>
</dbReference>
<evidence type="ECO:0000313" key="8">
    <source>
        <dbReference type="Proteomes" id="UP000753256"/>
    </source>
</evidence>